<keyword evidence="1" id="KW-0812">Transmembrane</keyword>
<evidence type="ECO:0000256" key="1">
    <source>
        <dbReference type="SAM" id="Phobius"/>
    </source>
</evidence>
<organism evidence="2 3">
    <name type="scientific">Rhizodiscina lignyota</name>
    <dbReference type="NCBI Taxonomy" id="1504668"/>
    <lineage>
        <taxon>Eukaryota</taxon>
        <taxon>Fungi</taxon>
        <taxon>Dikarya</taxon>
        <taxon>Ascomycota</taxon>
        <taxon>Pezizomycotina</taxon>
        <taxon>Dothideomycetes</taxon>
        <taxon>Pleosporomycetidae</taxon>
        <taxon>Aulographales</taxon>
        <taxon>Rhizodiscinaceae</taxon>
        <taxon>Rhizodiscina</taxon>
    </lineage>
</organism>
<comment type="caution">
    <text evidence="2">The sequence shown here is derived from an EMBL/GenBank/DDBJ whole genome shotgun (WGS) entry which is preliminary data.</text>
</comment>
<keyword evidence="1" id="KW-0472">Membrane</keyword>
<dbReference type="EMBL" id="ML978134">
    <property type="protein sequence ID" value="KAF2094416.1"/>
    <property type="molecule type" value="Genomic_DNA"/>
</dbReference>
<dbReference type="AlphaFoldDB" id="A0A9P4I3I9"/>
<keyword evidence="3" id="KW-1185">Reference proteome</keyword>
<dbReference type="OrthoDB" id="5428890at2759"/>
<proteinExistence type="predicted"/>
<protein>
    <submittedName>
        <fullName evidence="2">Uncharacterized protein</fullName>
    </submittedName>
</protein>
<reference evidence="2" key="1">
    <citation type="journal article" date="2020" name="Stud. Mycol.">
        <title>101 Dothideomycetes genomes: a test case for predicting lifestyles and emergence of pathogens.</title>
        <authorList>
            <person name="Haridas S."/>
            <person name="Albert R."/>
            <person name="Binder M."/>
            <person name="Bloem J."/>
            <person name="Labutti K."/>
            <person name="Salamov A."/>
            <person name="Andreopoulos B."/>
            <person name="Baker S."/>
            <person name="Barry K."/>
            <person name="Bills G."/>
            <person name="Bluhm B."/>
            <person name="Cannon C."/>
            <person name="Castanera R."/>
            <person name="Culley D."/>
            <person name="Daum C."/>
            <person name="Ezra D."/>
            <person name="Gonzalez J."/>
            <person name="Henrissat B."/>
            <person name="Kuo A."/>
            <person name="Liang C."/>
            <person name="Lipzen A."/>
            <person name="Lutzoni F."/>
            <person name="Magnuson J."/>
            <person name="Mondo S."/>
            <person name="Nolan M."/>
            <person name="Ohm R."/>
            <person name="Pangilinan J."/>
            <person name="Park H.-J."/>
            <person name="Ramirez L."/>
            <person name="Alfaro M."/>
            <person name="Sun H."/>
            <person name="Tritt A."/>
            <person name="Yoshinaga Y."/>
            <person name="Zwiers L.-H."/>
            <person name="Turgeon B."/>
            <person name="Goodwin S."/>
            <person name="Spatafora J."/>
            <person name="Crous P."/>
            <person name="Grigoriev I."/>
        </authorList>
    </citation>
    <scope>NUCLEOTIDE SEQUENCE</scope>
    <source>
        <strain evidence="2">CBS 133067</strain>
    </source>
</reference>
<feature type="transmembrane region" description="Helical" evidence="1">
    <location>
        <begin position="352"/>
        <end position="381"/>
    </location>
</feature>
<gene>
    <name evidence="2" type="ORF">NA57DRAFT_46558</name>
</gene>
<evidence type="ECO:0000313" key="3">
    <source>
        <dbReference type="Proteomes" id="UP000799772"/>
    </source>
</evidence>
<dbReference type="Proteomes" id="UP000799772">
    <property type="component" value="Unassembled WGS sequence"/>
</dbReference>
<name>A0A9P4I3I9_9PEZI</name>
<keyword evidence="1" id="KW-1133">Transmembrane helix</keyword>
<evidence type="ECO:0000313" key="2">
    <source>
        <dbReference type="EMBL" id="KAF2094416.1"/>
    </source>
</evidence>
<accession>A0A9P4I3I9</accession>
<sequence>MFAIRSHMPEASASDLKALCVALWDWTYCSDCKNEQLCGTEDCPSRRQAELEYYFNHYKRFTKMYEPGIHGHSAPALKSHADLKRAAKCVRDSPKLTRQQLKSKLDLVLLAEKQQDISDWERDKAFAMAVKTWTMISCDLEQPDFRYLEQGFSNVWWKPDHTVKQFFDDIFPQTAQHNNRGRRSVLPDDLKNSISARKLRRYAHVSFRATDSLYDHLKFDRKHRIVSIFHHTAFLKEHLLLTKDLPPSADAEACFQLGALPRQLCLEVLDSIQTVLFPLADKKSQSFLYYLVSTANFDPDTLSFDRTGVPYAYEPRFLYFRERLLDLYAELENPPPRGAVEAWLQRKSGERYVMLATLLGVIFAILLGFIGLALSGFQAWIAWQQWKHPIG</sequence>